<keyword evidence="3" id="KW-1185">Reference proteome</keyword>
<accession>F2JZD1</accession>
<dbReference type="STRING" id="717774.Marme_4008"/>
<dbReference type="KEGG" id="mme:Marme_4008"/>
<evidence type="ECO:0000313" key="3">
    <source>
        <dbReference type="Proteomes" id="UP000001062"/>
    </source>
</evidence>
<feature type="chain" id="PRO_5003284357" description="DUF3570 domain-containing protein" evidence="1">
    <location>
        <begin position="28"/>
        <end position="321"/>
    </location>
</feature>
<organism evidence="2 3">
    <name type="scientific">Marinomonas mediterranea (strain ATCC 700492 / JCM 21426 / NBRC 103028 / MMB-1)</name>
    <dbReference type="NCBI Taxonomy" id="717774"/>
    <lineage>
        <taxon>Bacteria</taxon>
        <taxon>Pseudomonadati</taxon>
        <taxon>Pseudomonadota</taxon>
        <taxon>Gammaproteobacteria</taxon>
        <taxon>Oceanospirillales</taxon>
        <taxon>Oceanospirillaceae</taxon>
        <taxon>Marinomonas</taxon>
    </lineage>
</organism>
<proteinExistence type="predicted"/>
<dbReference type="OrthoDB" id="9342527at2"/>
<protein>
    <recommendedName>
        <fullName evidence="4">DUF3570 domain-containing protein</fullName>
    </recommendedName>
</protein>
<feature type="signal peptide" evidence="1">
    <location>
        <begin position="1"/>
        <end position="27"/>
    </location>
</feature>
<dbReference type="HOGENOM" id="CLU_056319_0_0_6"/>
<dbReference type="Proteomes" id="UP000001062">
    <property type="component" value="Chromosome"/>
</dbReference>
<reference evidence="2 3" key="1">
    <citation type="journal article" date="2012" name="Stand. Genomic Sci.">
        <title>Complete genome sequence of the melanogenic marine bacterium Marinomonas mediterranea type strain (MMB-1(T)).</title>
        <authorList>
            <person name="Lucas-Elio P."/>
            <person name="Goodwin L."/>
            <person name="Woyke T."/>
            <person name="Pitluck S."/>
            <person name="Nolan M."/>
            <person name="Kyrpides N.C."/>
            <person name="Detter J.C."/>
            <person name="Copeland A."/>
            <person name="Teshima H."/>
            <person name="Bruce D."/>
            <person name="Detter C."/>
            <person name="Tapia R."/>
            <person name="Han S."/>
            <person name="Land M.L."/>
            <person name="Ivanova N."/>
            <person name="Mikhailova N."/>
            <person name="Johnston A.W."/>
            <person name="Sanchez-Amat A."/>
        </authorList>
    </citation>
    <scope>NUCLEOTIDE SEQUENCE [LARGE SCALE GENOMIC DNA]</scope>
    <source>
        <strain evidence="3">ATCC 700492 / JCM 21426 / NBRC 103028 / MMB-1</strain>
    </source>
</reference>
<dbReference type="RefSeq" id="WP_013663118.1">
    <property type="nucleotide sequence ID" value="NC_015276.1"/>
</dbReference>
<dbReference type="eggNOG" id="ENOG502Z7QS">
    <property type="taxonomic scope" value="Bacteria"/>
</dbReference>
<sequence length="321" mass="36350" precursor="true">MSRCLNRNIAFCFSVLGASVLSGIVAAEDNVSPTKSDDTFWLNSTHESVSQTIGQWSNGLDAFFSGHESRAQSQSYVSFRFGPIIGEESTTGFFDFQTRLRLPNTKDRLKLVIESDADTLTQTNQTGESSQDRSVTDSAIDTQVSAAIRYVKREWNADIDAGVLLDFPLDPFARIRFYQSGRLGRFDWAQNQSAFSYYSKGEGAAYKFGISTPFIGETRTGFDLGVSWLRKETTYFRQDIYVNQSLNEKSKVRYQLSFLQSGGQDPELDSYLYYVEYQKLLYKNWLIGRVKPQMTHPEDDDFKGSASLTLSLEVLLGEEYL</sequence>
<evidence type="ECO:0008006" key="4">
    <source>
        <dbReference type="Google" id="ProtNLM"/>
    </source>
</evidence>
<dbReference type="AlphaFoldDB" id="F2JZD1"/>
<name>F2JZD1_MARM1</name>
<dbReference type="PATRIC" id="fig|717774.3.peg.4136"/>
<gene>
    <name evidence="2" type="ordered locus">Marme_4008</name>
</gene>
<evidence type="ECO:0000256" key="1">
    <source>
        <dbReference type="SAM" id="SignalP"/>
    </source>
</evidence>
<dbReference type="EMBL" id="CP002583">
    <property type="protein sequence ID" value="ADZ93216.1"/>
    <property type="molecule type" value="Genomic_DNA"/>
</dbReference>
<evidence type="ECO:0000313" key="2">
    <source>
        <dbReference type="EMBL" id="ADZ93216.1"/>
    </source>
</evidence>
<keyword evidence="1" id="KW-0732">Signal</keyword>